<evidence type="ECO:0000259" key="8">
    <source>
        <dbReference type="Pfam" id="PF07715"/>
    </source>
</evidence>
<name>A0ABT8L9Q9_9BACT</name>
<dbReference type="InterPro" id="IPR036942">
    <property type="entry name" value="Beta-barrel_TonB_sf"/>
</dbReference>
<evidence type="ECO:0000256" key="6">
    <source>
        <dbReference type="ARBA" id="ARBA00023237"/>
    </source>
</evidence>
<dbReference type="InterPro" id="IPR008969">
    <property type="entry name" value="CarboxyPept-like_regulatory"/>
</dbReference>
<keyword evidence="3 7" id="KW-1134">Transmembrane beta strand</keyword>
<keyword evidence="5 7" id="KW-0472">Membrane</keyword>
<dbReference type="InterPro" id="IPR037066">
    <property type="entry name" value="Plug_dom_sf"/>
</dbReference>
<evidence type="ECO:0000256" key="2">
    <source>
        <dbReference type="ARBA" id="ARBA00022448"/>
    </source>
</evidence>
<dbReference type="EMBL" id="JAUJEB010000003">
    <property type="protein sequence ID" value="MDN5213530.1"/>
    <property type="molecule type" value="Genomic_DNA"/>
</dbReference>
<comment type="similarity">
    <text evidence="7">Belongs to the TonB-dependent receptor family.</text>
</comment>
<evidence type="ECO:0000256" key="7">
    <source>
        <dbReference type="PROSITE-ProRule" id="PRU01360"/>
    </source>
</evidence>
<protein>
    <submittedName>
        <fullName evidence="9">SusC/RagA family TonB-linked outer membrane protein</fullName>
    </submittedName>
</protein>
<keyword evidence="10" id="KW-1185">Reference proteome</keyword>
<dbReference type="Gene3D" id="2.60.40.1120">
    <property type="entry name" value="Carboxypeptidase-like, regulatory domain"/>
    <property type="match status" value="1"/>
</dbReference>
<evidence type="ECO:0000256" key="4">
    <source>
        <dbReference type="ARBA" id="ARBA00022692"/>
    </source>
</evidence>
<keyword evidence="6 7" id="KW-0998">Cell outer membrane</keyword>
<dbReference type="SUPFAM" id="SSF56935">
    <property type="entry name" value="Porins"/>
    <property type="match status" value="1"/>
</dbReference>
<reference evidence="9" key="1">
    <citation type="submission" date="2023-06" db="EMBL/GenBank/DDBJ databases">
        <title>Genomic of Agaribacillus aureum.</title>
        <authorList>
            <person name="Wang G."/>
        </authorList>
    </citation>
    <scope>NUCLEOTIDE SEQUENCE</scope>
    <source>
        <strain evidence="9">BMA12</strain>
    </source>
</reference>
<accession>A0ABT8L9Q9</accession>
<dbReference type="InterPro" id="IPR023996">
    <property type="entry name" value="TonB-dep_OMP_SusC/RagA"/>
</dbReference>
<proteinExistence type="inferred from homology"/>
<dbReference type="InterPro" id="IPR012910">
    <property type="entry name" value="Plug_dom"/>
</dbReference>
<evidence type="ECO:0000313" key="10">
    <source>
        <dbReference type="Proteomes" id="UP001172083"/>
    </source>
</evidence>
<comment type="caution">
    <text evidence="9">The sequence shown here is derived from an EMBL/GenBank/DDBJ whole genome shotgun (WGS) entry which is preliminary data.</text>
</comment>
<dbReference type="Gene3D" id="2.40.170.20">
    <property type="entry name" value="TonB-dependent receptor, beta-barrel domain"/>
    <property type="match status" value="1"/>
</dbReference>
<dbReference type="Pfam" id="PF13715">
    <property type="entry name" value="CarbopepD_reg_2"/>
    <property type="match status" value="1"/>
</dbReference>
<evidence type="ECO:0000256" key="1">
    <source>
        <dbReference type="ARBA" id="ARBA00004571"/>
    </source>
</evidence>
<keyword evidence="4 7" id="KW-0812">Transmembrane</keyword>
<evidence type="ECO:0000256" key="5">
    <source>
        <dbReference type="ARBA" id="ARBA00023136"/>
    </source>
</evidence>
<dbReference type="Gene3D" id="2.170.130.10">
    <property type="entry name" value="TonB-dependent receptor, plug domain"/>
    <property type="match status" value="1"/>
</dbReference>
<dbReference type="NCBIfam" id="TIGR04057">
    <property type="entry name" value="SusC_RagA_signa"/>
    <property type="match status" value="1"/>
</dbReference>
<dbReference type="InterPro" id="IPR023997">
    <property type="entry name" value="TonB-dep_OMP_SusC/RagA_CS"/>
</dbReference>
<comment type="subcellular location">
    <subcellularLocation>
        <location evidence="1 7">Cell outer membrane</location>
        <topology evidence="1 7">Multi-pass membrane protein</topology>
    </subcellularLocation>
</comment>
<gene>
    <name evidence="9" type="ORF">QQ020_15775</name>
</gene>
<dbReference type="InterPro" id="IPR039426">
    <property type="entry name" value="TonB-dep_rcpt-like"/>
</dbReference>
<dbReference type="RefSeq" id="WP_346758868.1">
    <property type="nucleotide sequence ID" value="NZ_JAUJEB010000003.1"/>
</dbReference>
<evidence type="ECO:0000313" key="9">
    <source>
        <dbReference type="EMBL" id="MDN5213530.1"/>
    </source>
</evidence>
<keyword evidence="2 7" id="KW-0813">Transport</keyword>
<organism evidence="9 10">
    <name type="scientific">Agaribacillus aureus</name>
    <dbReference type="NCBI Taxonomy" id="3051825"/>
    <lineage>
        <taxon>Bacteria</taxon>
        <taxon>Pseudomonadati</taxon>
        <taxon>Bacteroidota</taxon>
        <taxon>Cytophagia</taxon>
        <taxon>Cytophagales</taxon>
        <taxon>Splendidivirgaceae</taxon>
        <taxon>Agaribacillus</taxon>
    </lineage>
</organism>
<feature type="domain" description="TonB-dependent receptor plug" evidence="8">
    <location>
        <begin position="250"/>
        <end position="380"/>
    </location>
</feature>
<dbReference type="Pfam" id="PF07715">
    <property type="entry name" value="Plug"/>
    <property type="match status" value="1"/>
</dbReference>
<dbReference type="SUPFAM" id="SSF49464">
    <property type="entry name" value="Carboxypeptidase regulatory domain-like"/>
    <property type="match status" value="1"/>
</dbReference>
<dbReference type="NCBIfam" id="TIGR04056">
    <property type="entry name" value="OMP_RagA_SusC"/>
    <property type="match status" value="1"/>
</dbReference>
<evidence type="ECO:0000256" key="3">
    <source>
        <dbReference type="ARBA" id="ARBA00022452"/>
    </source>
</evidence>
<sequence length="1210" mass="132646">MQKLLQMAGIIILLCFQNLPSYTQFLASSKNDQPEIKTQETNGAKYLRTALQEMEAKYKVSIMYNSELVKSIKVPDDHKSYTSVENALYDLLSTRGLSFKKLGENFYVIQLDKNAGENLPAKLEKKALYFHSEEMHHDTTVNKLQKILPDRLGKNKKIAIISGKVSDVETGAPIPGVSVLIKGTVRGTITDDQGMYKIRADPGMTLIFSFIGYLSQEIVVGSATEINVSLEENVTALAEIVVIGYGTQQRRDITGSVASVSAKDIKDIPLTNFENAIQGQLAGVQVQEPSGEPGAGVTVRVRGLGSITAGNEPLYVIDGFPVSKNVDIGVQGDVARRRAAFRPPPSNPLSTLNPNDIESIEVLKDASAAAIYGSRGSNGVILITTKRGRKGESKPTIGFDAFFGNQSVANKIDLMNASELRSYVLDSRNNNYLQNVPGADINDSNAIRNQKALDAGIAPSENYRIGDDFLNPDGTDTDWQDLIFDNATLQSYNLSLSGGSEKIGYYVAGGYYSQDGIIEGSGFDRYSFRVNLEADILPKLQVGLNLNPSFTKTDRLPAGSPYFARPPGIVYSALVHSPTINPYNADGTPNQRDNQGFLFTEDGETAGFSSASNPLAIIDAIQDDLNQFRTFGNFYAEYEIIEGLRWKTFVGIDINNYKRTFFRDNTLLFRTATSGEPYGQSSSSQSINWLVENTLSYQKTFNEAHSLSAVAGYTAQKASVDVNQILAENFPDDLVPTISGGQVTNGGATIEEWSLVSFLARANYGYKDRYLLTATIRTDRASRFGEGNKTGVFPSVSAGWRLSEESFVSNLKALSDLKLRASWGKTGNFLIPNYAAIGLLDPFNYVLGDVLVNGIAPSTISNEDLKWEKTSQVDIGLEFGLFEDRIFGVIDWYKSTTSDLLLNVQVPSSLGFTTALQNIGEVENTGWEISLSTRNLVGDFKWSTDFNFATNDNEVTRLGSSGDPILSSGGAGIRHITRIGDAIGSYFGYEVEGIYQTQQEIDNAPVDTQAPDARPGDFKFRDVNGDGVIDPDDRTVVGNYLPDFTWGLNNRFSYKGFDLSILLQGVEGAEVLNLTRRHLGNGEANFNSYAEWNNRWISPSQPGNGIIPRADRQTGNHGNNNRPSSFQVEDASYIRLRNITVGYNLPSEMLGSYVRSLRVYASGTNLFTSTDYLGFNPEVNNQSTFTNVQGEDYGAYPLSKVFTVGVNVTF</sequence>
<dbReference type="Gene3D" id="3.55.50.30">
    <property type="match status" value="1"/>
</dbReference>
<dbReference type="PROSITE" id="PS52016">
    <property type="entry name" value="TONB_DEPENDENT_REC_3"/>
    <property type="match status" value="1"/>
</dbReference>
<dbReference type="Proteomes" id="UP001172083">
    <property type="component" value="Unassembled WGS sequence"/>
</dbReference>